<keyword evidence="1" id="KW-0812">Transmembrane</keyword>
<proteinExistence type="predicted"/>
<evidence type="ECO:0000256" key="1">
    <source>
        <dbReference type="SAM" id="Phobius"/>
    </source>
</evidence>
<dbReference type="EMBL" id="JAVREJ010000057">
    <property type="protein sequence ID" value="MDT0353977.1"/>
    <property type="molecule type" value="Genomic_DNA"/>
</dbReference>
<protein>
    <submittedName>
        <fullName evidence="2">Uncharacterized protein</fullName>
    </submittedName>
</protein>
<evidence type="ECO:0000313" key="3">
    <source>
        <dbReference type="Proteomes" id="UP001183202"/>
    </source>
</evidence>
<gene>
    <name evidence="2" type="ORF">RM445_31320</name>
</gene>
<sequence length="90" mass="9110">MLVDVFLLAPAVVLVVLVFLAGVSAETGLLGAVALAVVSVAWLLVDAPVEGLILVVVAPGRGLTGSDLAGMAGLGLAVWRGHQALRSRRN</sequence>
<accession>A0ABU2NJ20</accession>
<comment type="caution">
    <text evidence="2">The sequence shown here is derived from an EMBL/GenBank/DDBJ whole genome shotgun (WGS) entry which is preliminary data.</text>
</comment>
<evidence type="ECO:0000313" key="2">
    <source>
        <dbReference type="EMBL" id="MDT0353977.1"/>
    </source>
</evidence>
<name>A0ABU2NJ20_9PSEU</name>
<keyword evidence="1" id="KW-0472">Membrane</keyword>
<keyword evidence="1" id="KW-1133">Transmembrane helix</keyword>
<dbReference type="RefSeq" id="WP_311560487.1">
    <property type="nucleotide sequence ID" value="NZ_JAVREJ010000057.1"/>
</dbReference>
<reference evidence="3" key="1">
    <citation type="submission" date="2023-07" db="EMBL/GenBank/DDBJ databases">
        <title>30 novel species of actinomycetes from the DSMZ collection.</title>
        <authorList>
            <person name="Nouioui I."/>
        </authorList>
    </citation>
    <scope>NUCLEOTIDE SEQUENCE [LARGE SCALE GENOMIC DNA]</scope>
    <source>
        <strain evidence="3">DSM 45834</strain>
    </source>
</reference>
<feature type="transmembrane region" description="Helical" evidence="1">
    <location>
        <begin position="51"/>
        <end position="79"/>
    </location>
</feature>
<keyword evidence="3" id="KW-1185">Reference proteome</keyword>
<feature type="transmembrane region" description="Helical" evidence="1">
    <location>
        <begin position="28"/>
        <end position="45"/>
    </location>
</feature>
<dbReference type="Proteomes" id="UP001183202">
    <property type="component" value="Unassembled WGS sequence"/>
</dbReference>
<feature type="transmembrane region" description="Helical" evidence="1">
    <location>
        <begin position="6"/>
        <end position="23"/>
    </location>
</feature>
<organism evidence="2 3">
    <name type="scientific">Pseudonocardia charpentierae</name>
    <dbReference type="NCBI Taxonomy" id="3075545"/>
    <lineage>
        <taxon>Bacteria</taxon>
        <taxon>Bacillati</taxon>
        <taxon>Actinomycetota</taxon>
        <taxon>Actinomycetes</taxon>
        <taxon>Pseudonocardiales</taxon>
        <taxon>Pseudonocardiaceae</taxon>
        <taxon>Pseudonocardia</taxon>
    </lineage>
</organism>